<dbReference type="Pfam" id="PF14235">
    <property type="entry name" value="DUF4337"/>
    <property type="match status" value="1"/>
</dbReference>
<reference evidence="2 3" key="1">
    <citation type="submission" date="2023-07" db="EMBL/GenBank/DDBJ databases">
        <title>Genomic Encyclopedia of Type Strains, Phase IV (KMG-IV): sequencing the most valuable type-strain genomes for metagenomic binning, comparative biology and taxonomic classification.</title>
        <authorList>
            <person name="Goeker M."/>
        </authorList>
    </citation>
    <scope>NUCLEOTIDE SEQUENCE [LARGE SCALE GENOMIC DNA]</scope>
    <source>
        <strain evidence="2 3">DSM 19619</strain>
    </source>
</reference>
<name>A0ABU0J211_9HYPH</name>
<evidence type="ECO:0000313" key="3">
    <source>
        <dbReference type="Proteomes" id="UP001242480"/>
    </source>
</evidence>
<evidence type="ECO:0000256" key="1">
    <source>
        <dbReference type="SAM" id="Phobius"/>
    </source>
</evidence>
<feature type="transmembrane region" description="Helical" evidence="1">
    <location>
        <begin position="132"/>
        <end position="151"/>
    </location>
</feature>
<gene>
    <name evidence="2" type="ORF">QO011_001291</name>
</gene>
<keyword evidence="3" id="KW-1185">Reference proteome</keyword>
<keyword evidence="1" id="KW-0812">Transmembrane</keyword>
<proteinExistence type="predicted"/>
<dbReference type="InterPro" id="IPR025570">
    <property type="entry name" value="DUF4337"/>
</dbReference>
<keyword evidence="1" id="KW-1133">Transmembrane helix</keyword>
<feature type="transmembrane region" description="Helical" evidence="1">
    <location>
        <begin position="13"/>
        <end position="31"/>
    </location>
</feature>
<evidence type="ECO:0008006" key="4">
    <source>
        <dbReference type="Google" id="ProtNLM"/>
    </source>
</evidence>
<dbReference type="Proteomes" id="UP001242480">
    <property type="component" value="Unassembled WGS sequence"/>
</dbReference>
<dbReference type="EMBL" id="JAUSVX010000002">
    <property type="protein sequence ID" value="MDQ0468291.1"/>
    <property type="molecule type" value="Genomic_DNA"/>
</dbReference>
<feature type="transmembrane region" description="Helical" evidence="1">
    <location>
        <begin position="157"/>
        <end position="176"/>
    </location>
</feature>
<protein>
    <recommendedName>
        <fullName evidence="4">DUF4337 domain-containing protein</fullName>
    </recommendedName>
</protein>
<dbReference type="RefSeq" id="WP_307269315.1">
    <property type="nucleotide sequence ID" value="NZ_JAUSVX010000002.1"/>
</dbReference>
<sequence>MEVELKAEGHARALNNAVAITVVALSVVMAVSKIKDDNIVQAMQSAKADALDTWNEYQAERLKLHFAEQSLMMAKLQTAAPAADVQAAIAGLPATIAHYEQASKDLAEKAKGFQAEYDALNFRDDQFDLSDAGLAISLSLAAVAALTGLWWLLGISWLFGAGGLVMALAGFAGWSIHPDWLVGILT</sequence>
<organism evidence="2 3">
    <name type="scientific">Labrys wisconsinensis</name>
    <dbReference type="NCBI Taxonomy" id="425677"/>
    <lineage>
        <taxon>Bacteria</taxon>
        <taxon>Pseudomonadati</taxon>
        <taxon>Pseudomonadota</taxon>
        <taxon>Alphaproteobacteria</taxon>
        <taxon>Hyphomicrobiales</taxon>
        <taxon>Xanthobacteraceae</taxon>
        <taxon>Labrys</taxon>
    </lineage>
</organism>
<evidence type="ECO:0000313" key="2">
    <source>
        <dbReference type="EMBL" id="MDQ0468291.1"/>
    </source>
</evidence>
<comment type="caution">
    <text evidence="2">The sequence shown here is derived from an EMBL/GenBank/DDBJ whole genome shotgun (WGS) entry which is preliminary data.</text>
</comment>
<accession>A0ABU0J211</accession>
<keyword evidence="1" id="KW-0472">Membrane</keyword>